<keyword evidence="2" id="KW-1185">Reference proteome</keyword>
<accession>A0A139STJ5</accession>
<evidence type="ECO:0000313" key="2">
    <source>
        <dbReference type="Proteomes" id="UP000070058"/>
    </source>
</evidence>
<dbReference type="Proteomes" id="UP000070058">
    <property type="component" value="Unassembled WGS sequence"/>
</dbReference>
<gene>
    <name evidence="1" type="ORF">AXK11_01730</name>
</gene>
<protein>
    <submittedName>
        <fullName evidence="1">Uncharacterized protein</fullName>
    </submittedName>
</protein>
<evidence type="ECO:0000313" key="1">
    <source>
        <dbReference type="EMBL" id="KXU37896.1"/>
    </source>
</evidence>
<name>A0A139STJ5_9BACT</name>
<reference evidence="2" key="1">
    <citation type="submission" date="2016-02" db="EMBL/GenBank/DDBJ databases">
        <authorList>
            <person name="Sanders J.G."/>
            <person name="Lin J.Y."/>
            <person name="Wertz J.T."/>
            <person name="Russell J.A."/>
            <person name="Moreau C.S."/>
            <person name="Powell S."/>
        </authorList>
    </citation>
    <scope>NUCLEOTIDE SEQUENCE [LARGE SCALE GENOMIC DNA]</scope>
    <source>
        <strain evidence="2">CAG34</strain>
    </source>
</reference>
<sequence>MQHMSDLNRLERNKLEIMFDMKLGDILGFDSRSFRDFFRGYGIDIDAESYRVTLPCLMSSWMTVFWILAPNYIVGNVIEG</sequence>
<organism evidence="1 2">
    <name type="scientific">Cephaloticoccus primus</name>
    <dbReference type="NCBI Taxonomy" id="1548207"/>
    <lineage>
        <taxon>Bacteria</taxon>
        <taxon>Pseudomonadati</taxon>
        <taxon>Verrucomicrobiota</taxon>
        <taxon>Opitutia</taxon>
        <taxon>Opitutales</taxon>
        <taxon>Opitutaceae</taxon>
        <taxon>Cephaloticoccus</taxon>
    </lineage>
</organism>
<dbReference type="AlphaFoldDB" id="A0A139STJ5"/>
<dbReference type="EMBL" id="LSZQ01000011">
    <property type="protein sequence ID" value="KXU37896.1"/>
    <property type="molecule type" value="Genomic_DNA"/>
</dbReference>
<proteinExistence type="predicted"/>
<comment type="caution">
    <text evidence="1">The sequence shown here is derived from an EMBL/GenBank/DDBJ whole genome shotgun (WGS) entry which is preliminary data.</text>
</comment>